<dbReference type="Proteomes" id="UP000306327">
    <property type="component" value="Unassembled WGS sequence"/>
</dbReference>
<comment type="caution">
    <text evidence="1">The sequence shown here is derived from an EMBL/GenBank/DDBJ whole genome shotgun (WGS) entry which is preliminary data.</text>
</comment>
<sequence>MMTGKRPDGTVFASGAAEGEVQDFPAPVRGWGVTIDGKDESGTAVTDATNGIPPMEWFNVLQQKTDQNLLWLLQNALPDWLAGTWPKGAVVVNGDVVWRAQRDTTTEPSSSNGDWLALFPLQNLDGRYVPQTRKINGHALNTDANVTAQDIFNGQAVAIGNAVDLNTLTTPGIYFQAANAQAASGKNYPEANAGSLEVYKHAGITQVYRVYNNSRQYARTLYGGTWSAWGKIYDTNNKPTASDTAALPITGGNVTGAVSVGAAKKFSINPQNSATLDAHLNHWGNADRPTVLEFGDTTSYHFYSQRNKDGSIIFTSAGTLNPANWSNFDARYYTQTAANGKFQPKGSYTPTGTSYTKTESDAKYPAAFRTGARVKLSNLNAAGDWSSKVPAGAVNIASITAGDDRITAAYYAYPQYYLNGKWVNFSGA</sequence>
<gene>
    <name evidence="1" type="ORF">EcCFBP13530_04685</name>
</gene>
<dbReference type="AlphaFoldDB" id="A0AB38PA03"/>
<proteinExistence type="predicted"/>
<evidence type="ECO:0008006" key="3">
    <source>
        <dbReference type="Google" id="ProtNLM"/>
    </source>
</evidence>
<name>A0AB38PA03_9ENTR</name>
<accession>A0AB38PA03</accession>
<dbReference type="CDD" id="cd19958">
    <property type="entry name" value="pyocin_knob"/>
    <property type="match status" value="1"/>
</dbReference>
<reference evidence="1 2" key="1">
    <citation type="journal article" date="2019" name="Sci. Rep.">
        <title>Differences in resource use lead to coexistence of seed-transmitted microbial populations.</title>
        <authorList>
            <person name="Torres-Cortes G."/>
            <person name="Garcia B.J."/>
            <person name="Compant S."/>
            <person name="Rezki S."/>
            <person name="Jones P."/>
            <person name="Preveaux A."/>
            <person name="Briand M."/>
            <person name="Roulet A."/>
            <person name="Bouchez O."/>
            <person name="Jacobson D."/>
            <person name="Barret M."/>
        </authorList>
    </citation>
    <scope>NUCLEOTIDE SEQUENCE [LARGE SCALE GENOMIC DNA]</scope>
    <source>
        <strain evidence="1 2">CFBP13530</strain>
    </source>
</reference>
<dbReference type="RefSeq" id="WP_137272008.1">
    <property type="nucleotide sequence ID" value="NZ_QGAL01000001.1"/>
</dbReference>
<protein>
    <recommendedName>
        <fullName evidence="3">Tail fiber protein</fullName>
    </recommendedName>
</protein>
<dbReference type="EMBL" id="QGAL01000001">
    <property type="protein sequence ID" value="TKK23455.1"/>
    <property type="molecule type" value="Genomic_DNA"/>
</dbReference>
<evidence type="ECO:0000313" key="2">
    <source>
        <dbReference type="Proteomes" id="UP000306327"/>
    </source>
</evidence>
<organism evidence="1 2">
    <name type="scientific">Enterobacter cancerogenus</name>
    <dbReference type="NCBI Taxonomy" id="69218"/>
    <lineage>
        <taxon>Bacteria</taxon>
        <taxon>Pseudomonadati</taxon>
        <taxon>Pseudomonadota</taxon>
        <taxon>Gammaproteobacteria</taxon>
        <taxon>Enterobacterales</taxon>
        <taxon>Enterobacteriaceae</taxon>
        <taxon>Enterobacter</taxon>
        <taxon>Enterobacter cloacae complex</taxon>
    </lineage>
</organism>
<evidence type="ECO:0000313" key="1">
    <source>
        <dbReference type="EMBL" id="TKK23455.1"/>
    </source>
</evidence>